<feature type="non-terminal residue" evidence="2">
    <location>
        <position position="1"/>
    </location>
</feature>
<evidence type="ECO:0000256" key="1">
    <source>
        <dbReference type="SAM" id="MobiDB-lite"/>
    </source>
</evidence>
<evidence type="ECO:0000313" key="2">
    <source>
        <dbReference type="EMBL" id="EZH71470.1"/>
    </source>
</evidence>
<name>A0A023BN21_9FLAO</name>
<sequence>TTDAAGDWSIDTGVVVPTSGFLPPLTDNDTLDVVATDAGGNSGSGVVTIDTTAPTADTFTTNDITPTLTGTGEANETLTITVDENGDGTPEVTYTVTTDASGDWSIDTGVAVPDSGSLPVLTDNDTLDVVATDVAGNSGSGVVTIDITTISVDSFTTDDITPTLTGAGEPNETLTITVDENGDGIPEVTYTVTTDATGNWSIDPDTAVPDSGVFPVLDDMDTIDVVATDPGGNIAIGLVDINLSDTDGDGINDVDEENDGTDPLDPCDPNPGAVSSGDCDGDGVINEFEIGDDPNNPQDTDGDGTPDILDTDDDNDGILTEDENPDPNGDGNPDDAFDTDGNGTPDYLEPNGPIEEGEDGITVFTGMSPNGDGVNDVFIISGIERLENTLEIYNRWGVKVYGTKNYGRDDQFFRGISKGRTTIEGTDRLPVGTYYYVLEYVLESGERKSRAGYLYINR</sequence>
<protein>
    <submittedName>
        <fullName evidence="2">Uncharacterized protein</fullName>
    </submittedName>
</protein>
<accession>A0A023BN21</accession>
<reference evidence="2 3" key="1">
    <citation type="submission" date="2014-04" db="EMBL/GenBank/DDBJ databases">
        <title>Aquimarina sp. 22II-S11-z7 Genome Sequencing.</title>
        <authorList>
            <person name="Lai Q."/>
        </authorList>
    </citation>
    <scope>NUCLEOTIDE SEQUENCE [LARGE SCALE GENOMIC DNA]</scope>
    <source>
        <strain evidence="2 3">22II-S11-z7</strain>
    </source>
</reference>
<dbReference type="InterPro" id="IPR013783">
    <property type="entry name" value="Ig-like_fold"/>
</dbReference>
<feature type="compositionally biased region" description="Acidic residues" evidence="1">
    <location>
        <begin position="300"/>
        <end position="325"/>
    </location>
</feature>
<dbReference type="eggNOG" id="COG2911">
    <property type="taxonomic scope" value="Bacteria"/>
</dbReference>
<keyword evidence="3" id="KW-1185">Reference proteome</keyword>
<comment type="caution">
    <text evidence="2">The sequence shown here is derived from an EMBL/GenBank/DDBJ whole genome shotgun (WGS) entry which is preliminary data.</text>
</comment>
<feature type="region of interest" description="Disordered" evidence="1">
    <location>
        <begin position="242"/>
        <end position="360"/>
    </location>
</feature>
<dbReference type="EMBL" id="AQRA01000015">
    <property type="protein sequence ID" value="EZH71470.1"/>
    <property type="molecule type" value="Genomic_DNA"/>
</dbReference>
<dbReference type="Proteomes" id="UP000023541">
    <property type="component" value="Unassembled WGS sequence"/>
</dbReference>
<dbReference type="AlphaFoldDB" id="A0A023BN21"/>
<organism evidence="2 3">
    <name type="scientific">Aquimarina atlantica</name>
    <dbReference type="NCBI Taxonomy" id="1317122"/>
    <lineage>
        <taxon>Bacteria</taxon>
        <taxon>Pseudomonadati</taxon>
        <taxon>Bacteroidota</taxon>
        <taxon>Flavobacteriia</taxon>
        <taxon>Flavobacteriales</taxon>
        <taxon>Flavobacteriaceae</taxon>
        <taxon>Aquimarina</taxon>
    </lineage>
</organism>
<proteinExistence type="predicted"/>
<feature type="compositionally biased region" description="Acidic residues" evidence="1">
    <location>
        <begin position="246"/>
        <end position="262"/>
    </location>
</feature>
<dbReference type="Pfam" id="PF13585">
    <property type="entry name" value="CHU_C"/>
    <property type="match status" value="1"/>
</dbReference>
<dbReference type="RefSeq" id="WP_205625262.1">
    <property type="nucleotide sequence ID" value="NZ_AQRA01000015.1"/>
</dbReference>
<dbReference type="STRING" id="1317122.ATO12_07160"/>
<dbReference type="NCBIfam" id="NF033510">
    <property type="entry name" value="Ca_tandemer"/>
    <property type="match status" value="2"/>
</dbReference>
<evidence type="ECO:0000313" key="3">
    <source>
        <dbReference type="Proteomes" id="UP000023541"/>
    </source>
</evidence>
<gene>
    <name evidence="2" type="ORF">ATO12_07160</name>
</gene>
<dbReference type="Gene3D" id="2.60.40.10">
    <property type="entry name" value="Immunoglobulins"/>
    <property type="match status" value="2"/>
</dbReference>